<comment type="caution">
    <text evidence="1">The sequence shown here is derived from an EMBL/GenBank/DDBJ whole genome shotgun (WGS) entry which is preliminary data.</text>
</comment>
<dbReference type="GO" id="GO:0003677">
    <property type="term" value="F:DNA binding"/>
    <property type="evidence" value="ECO:0007669"/>
    <property type="project" value="InterPro"/>
</dbReference>
<dbReference type="InterPro" id="IPR016181">
    <property type="entry name" value="Acyl_CoA_acyltransferase"/>
</dbReference>
<dbReference type="GO" id="GO:0004803">
    <property type="term" value="F:transposase activity"/>
    <property type="evidence" value="ECO:0007669"/>
    <property type="project" value="InterPro"/>
</dbReference>
<dbReference type="GO" id="GO:0006313">
    <property type="term" value="P:DNA transposition"/>
    <property type="evidence" value="ECO:0007669"/>
    <property type="project" value="InterPro"/>
</dbReference>
<dbReference type="PANTHER" id="PTHR33258">
    <property type="entry name" value="TRANSPOSASE INSL FOR INSERTION SEQUENCE ELEMENT IS186A-RELATED"/>
    <property type="match status" value="1"/>
</dbReference>
<protein>
    <submittedName>
        <fullName evidence="1">Uncharacterized protein</fullName>
    </submittedName>
</protein>
<dbReference type="EMBL" id="AXDT01000065">
    <property type="protein sequence ID" value="ERT13599.1"/>
    <property type="molecule type" value="Genomic_DNA"/>
</dbReference>
<name>U7QZV3_PHOTE</name>
<dbReference type="SUPFAM" id="SSF55729">
    <property type="entry name" value="Acyl-CoA N-acyltransferases (Nat)"/>
    <property type="match status" value="1"/>
</dbReference>
<sequence>MLDFTCRRGRFEFRVIRHWFAQEKRFCFWLINLPPSDFTADDIMAVYHCRWQVELLFKELKSHINFDGIFDYWIGFKNGEPFCLMMSNKVSVDDDILELWKTNLSSTGNTVSLDFMIGEEAFLGKGLAAIAINTFIAFYLSNIDAKTDIFLIDPDRDNKKALRAYDMLLFYNERADIGIQSINIFHNFV</sequence>
<dbReference type="AlphaFoldDB" id="U7QZV3"/>
<keyword evidence="2" id="KW-1185">Reference proteome</keyword>
<accession>U7QZV3</accession>
<dbReference type="PANTHER" id="PTHR33258:SF1">
    <property type="entry name" value="TRANSPOSASE INSL FOR INSERTION SEQUENCE ELEMENT IS186A-RELATED"/>
    <property type="match status" value="1"/>
</dbReference>
<dbReference type="RefSeq" id="WP_023044324.1">
    <property type="nucleotide sequence ID" value="NZ_AXDT01000065.1"/>
</dbReference>
<dbReference type="Pfam" id="PF13523">
    <property type="entry name" value="Acetyltransf_8"/>
    <property type="match status" value="1"/>
</dbReference>
<dbReference type="PATRIC" id="fig|1389415.4.peg.1589"/>
<gene>
    <name evidence="1" type="ORF">O185_07935</name>
</gene>
<organism evidence="1 2">
    <name type="scientific">Photorhabdus temperata J3</name>
    <dbReference type="NCBI Taxonomy" id="1389415"/>
    <lineage>
        <taxon>Bacteria</taxon>
        <taxon>Pseudomonadati</taxon>
        <taxon>Pseudomonadota</taxon>
        <taxon>Gammaproteobacteria</taxon>
        <taxon>Enterobacterales</taxon>
        <taxon>Morganellaceae</taxon>
        <taxon>Photorhabdus</taxon>
    </lineage>
</organism>
<dbReference type="Gene3D" id="3.40.630.30">
    <property type="match status" value="1"/>
</dbReference>
<evidence type="ECO:0000313" key="1">
    <source>
        <dbReference type="EMBL" id="ERT13599.1"/>
    </source>
</evidence>
<dbReference type="Proteomes" id="UP000017133">
    <property type="component" value="Unassembled WGS sequence"/>
</dbReference>
<evidence type="ECO:0000313" key="2">
    <source>
        <dbReference type="Proteomes" id="UP000017133"/>
    </source>
</evidence>
<proteinExistence type="predicted"/>
<reference evidence="1 2" key="1">
    <citation type="submission" date="2013-10" db="EMBL/GenBank/DDBJ databases">
        <title>Whole Genome Shotgun Sequence of Photorhabdus temperata J3.</title>
        <authorList>
            <person name="Park G.-S."/>
            <person name="Hong S.-J."/>
            <person name="Shin J.-H."/>
        </authorList>
    </citation>
    <scope>NUCLEOTIDE SEQUENCE [LARGE SCALE GENOMIC DNA]</scope>
    <source>
        <strain evidence="1 2">J3</strain>
    </source>
</reference>